<dbReference type="PANTHER" id="PTHR14240">
    <property type="entry name" value="RETINITIS PIGMENTOSA GTPASE REGULATOR-INTERACTING PROTEIN"/>
    <property type="match status" value="1"/>
</dbReference>
<evidence type="ECO:0000313" key="10">
    <source>
        <dbReference type="Proteomes" id="UP000277928"/>
    </source>
</evidence>
<dbReference type="InterPro" id="IPR000008">
    <property type="entry name" value="C2_dom"/>
</dbReference>
<feature type="coiled-coil region" evidence="6">
    <location>
        <begin position="26"/>
        <end position="83"/>
    </location>
</feature>
<dbReference type="AlphaFoldDB" id="A0A3P6T2W7"/>
<dbReference type="SUPFAM" id="SSF49562">
    <property type="entry name" value="C2 domain (Calcium/lipid-binding domain, CaLB)"/>
    <property type="match status" value="2"/>
</dbReference>
<feature type="domain" description="C2" evidence="8">
    <location>
        <begin position="654"/>
        <end position="780"/>
    </location>
</feature>
<feature type="region of interest" description="Disordered" evidence="7">
    <location>
        <begin position="95"/>
        <end position="125"/>
    </location>
</feature>
<organism evidence="9 10">
    <name type="scientific">Litomosoides sigmodontis</name>
    <name type="common">Filarial nematode worm</name>
    <dbReference type="NCBI Taxonomy" id="42156"/>
    <lineage>
        <taxon>Eukaryota</taxon>
        <taxon>Metazoa</taxon>
        <taxon>Ecdysozoa</taxon>
        <taxon>Nematoda</taxon>
        <taxon>Chromadorea</taxon>
        <taxon>Rhabditida</taxon>
        <taxon>Spirurina</taxon>
        <taxon>Spiruromorpha</taxon>
        <taxon>Filarioidea</taxon>
        <taxon>Onchocercidae</taxon>
        <taxon>Litomosoides</taxon>
    </lineage>
</organism>
<comment type="subcellular location">
    <subcellularLocation>
        <location evidence="1">Cell projection</location>
        <location evidence="1">Cilium</location>
    </subcellularLocation>
</comment>
<proteinExistence type="inferred from homology"/>
<evidence type="ECO:0000256" key="1">
    <source>
        <dbReference type="ARBA" id="ARBA00004138"/>
    </source>
</evidence>
<dbReference type="OMA" id="HMERIRF"/>
<name>A0A3P6T2W7_LITSI</name>
<keyword evidence="10" id="KW-1185">Reference proteome</keyword>
<dbReference type="PROSITE" id="PS50004">
    <property type="entry name" value="C2"/>
    <property type="match status" value="1"/>
</dbReference>
<dbReference type="InterPro" id="IPR031139">
    <property type="entry name" value="RPGRIP1_fam"/>
</dbReference>
<comment type="similarity">
    <text evidence="2">Belongs to the RPGRIP1 family.</text>
</comment>
<evidence type="ECO:0000259" key="8">
    <source>
        <dbReference type="PROSITE" id="PS50004"/>
    </source>
</evidence>
<evidence type="ECO:0000256" key="3">
    <source>
        <dbReference type="ARBA" id="ARBA00023054"/>
    </source>
</evidence>
<dbReference type="EMBL" id="UYRX01000438">
    <property type="protein sequence ID" value="VDK82242.1"/>
    <property type="molecule type" value="Genomic_DNA"/>
</dbReference>
<keyword evidence="3 6" id="KW-0175">Coiled coil</keyword>
<dbReference type="InterPro" id="IPR021656">
    <property type="entry name" value="C2-C2_1"/>
</dbReference>
<dbReference type="GO" id="GO:0035869">
    <property type="term" value="C:ciliary transition zone"/>
    <property type="evidence" value="ECO:0007669"/>
    <property type="project" value="TreeGrafter"/>
</dbReference>
<dbReference type="STRING" id="42156.A0A3P6T2W7"/>
<gene>
    <name evidence="9" type="ORF">NLS_LOCUS5658</name>
</gene>
<evidence type="ECO:0000256" key="6">
    <source>
        <dbReference type="SAM" id="Coils"/>
    </source>
</evidence>
<dbReference type="OrthoDB" id="2133912at2759"/>
<dbReference type="GO" id="GO:1905515">
    <property type="term" value="P:non-motile cilium assembly"/>
    <property type="evidence" value="ECO:0007669"/>
    <property type="project" value="TreeGrafter"/>
</dbReference>
<dbReference type="Gene3D" id="2.60.40.150">
    <property type="entry name" value="C2 domain"/>
    <property type="match status" value="2"/>
</dbReference>
<keyword evidence="4" id="KW-0969">Cilium</keyword>
<dbReference type="PANTHER" id="PTHR14240:SF1">
    <property type="entry name" value="PROTEIN FANTOM-RELATED"/>
    <property type="match status" value="1"/>
</dbReference>
<evidence type="ECO:0000256" key="4">
    <source>
        <dbReference type="ARBA" id="ARBA00023069"/>
    </source>
</evidence>
<protein>
    <recommendedName>
        <fullName evidence="8">C2 domain-containing protein</fullName>
    </recommendedName>
</protein>
<evidence type="ECO:0000256" key="7">
    <source>
        <dbReference type="SAM" id="MobiDB-lite"/>
    </source>
</evidence>
<dbReference type="GO" id="GO:0005856">
    <property type="term" value="C:cytoskeleton"/>
    <property type="evidence" value="ECO:0007669"/>
    <property type="project" value="UniProtKB-ARBA"/>
</dbReference>
<dbReference type="Proteomes" id="UP000277928">
    <property type="component" value="Unassembled WGS sequence"/>
</dbReference>
<accession>A0A3P6T2W7</accession>
<dbReference type="InterPro" id="IPR035892">
    <property type="entry name" value="C2_domain_sf"/>
</dbReference>
<sequence length="853" mass="98720">MVIRPSIEKWSRQELEDRYHVLYQQHHSLKRSYNELESKLKQSNAKIKRFVVSGKDCNDDVNYAELIKENRLLTSKLKNLKQQVLNYARPGTSTQWSLSSQVRPSVQRPQSALPRRPNATPHTTATNSLAQLVNVHRRPATDVPKVSDRKDKLLDKTLFVKLNRELKEKDDKCALLMCKLNNVQQQLGKLKNEYDELLKQLQHKQHEGSKVQQQFEKLSLSNTTDATIAKQLKNVQILENELDVLREENRMLREANEKLVQNSLTIEQFTMEEGKCRETMSEQRMSEIEKQLNESLVKYSQLKQNYQNLMQAKLELEERLNEQNARIIKERVVVDEKMTDQREEFEKRKGKVENAARNEKFSGADFNLVKIYEDLTRIIEAHIVERSSDYHGDNGSDNGEAQERGESIEKWRTMYTEIYNELEKVRNMLLIQHNINEQHLQEIALLNQSLQQTKAHSECKVKDLIAKLAKRDAEITSLEMRLKTLAYEDQMLILRPTTKKQRMETNEMMLHLSKIVLTTHGLSQIGIARPVIFLAIEFYDFELQTTPMLSGPEIRLDFSTIYDVIVSNLFLHYLETNGITIEMYHPRGTDYVLLSVGNISLKHLLNVTESFRGTLQMRSLRDGCLFATIEYDISINAQMINALILQKRRVTVVSSGALTDTDESINRSMYNMLVVDVQRCSNLDKLINENYAPTTLISYELYDCDVWRTEPVPSNANPEYNSVKVWILPAGIDLYNALRSSHLTINVLEEQISSGGERQIGYVNIPLYPLAHNNDISGKFILISGNAKEVTDTLPEAKLPVNKWSVMRNALNERSLMNEMDGKFSDVEESSGKYRRNELQKESQMQVINEKFL</sequence>
<feature type="coiled-coil region" evidence="6">
    <location>
        <begin position="166"/>
        <end position="326"/>
    </location>
</feature>
<dbReference type="Pfam" id="PF11618">
    <property type="entry name" value="C2-C2_1"/>
    <property type="match status" value="1"/>
</dbReference>
<evidence type="ECO:0000256" key="2">
    <source>
        <dbReference type="ARBA" id="ARBA00006042"/>
    </source>
</evidence>
<keyword evidence="5" id="KW-0966">Cell projection</keyword>
<evidence type="ECO:0000256" key="5">
    <source>
        <dbReference type="ARBA" id="ARBA00023273"/>
    </source>
</evidence>
<evidence type="ECO:0000313" key="9">
    <source>
        <dbReference type="EMBL" id="VDK82242.1"/>
    </source>
</evidence>
<reference evidence="9 10" key="1">
    <citation type="submission" date="2018-08" db="EMBL/GenBank/DDBJ databases">
        <authorList>
            <person name="Laetsch R D."/>
            <person name="Stevens L."/>
            <person name="Kumar S."/>
            <person name="Blaxter L. M."/>
        </authorList>
    </citation>
    <scope>NUCLEOTIDE SEQUENCE [LARGE SCALE GENOMIC DNA]</scope>
</reference>
<feature type="compositionally biased region" description="Polar residues" evidence="7">
    <location>
        <begin position="95"/>
        <end position="110"/>
    </location>
</feature>